<sequence>MSKVMILSFSDGEEEFCQRMLQIVSESPHFEGCNVLQVEKHLSIGGMKLNLAEKNVVIHGAEVMLTNREFEILYLLAQSPGRIYSKEQIYDIVWQEPYSGDYNIVMSHIHHIREKIEDNPGKPLYIQTVWGIGYRFNKNLSSSL</sequence>
<accession>A0ABZ0U3U6</accession>
<gene>
    <name evidence="4" type="ORF">BLCOC_02130</name>
</gene>
<keyword evidence="5" id="KW-1185">Reference proteome</keyword>
<proteinExistence type="predicted"/>
<evidence type="ECO:0000256" key="1">
    <source>
        <dbReference type="ARBA" id="ARBA00023125"/>
    </source>
</evidence>
<dbReference type="PANTHER" id="PTHR48111:SF2">
    <property type="entry name" value="RESPONSE REGULATOR SAER"/>
    <property type="match status" value="1"/>
</dbReference>
<name>A0ABZ0U3U6_9FIRM</name>
<dbReference type="Pfam" id="PF00486">
    <property type="entry name" value="Trans_reg_C"/>
    <property type="match status" value="1"/>
</dbReference>
<dbReference type="InterPro" id="IPR016032">
    <property type="entry name" value="Sig_transdc_resp-reg_C-effctor"/>
</dbReference>
<dbReference type="CDD" id="cd00383">
    <property type="entry name" value="trans_reg_C"/>
    <property type="match status" value="1"/>
</dbReference>
<keyword evidence="1 2" id="KW-0238">DNA-binding</keyword>
<feature type="DNA-binding region" description="OmpR/PhoB-type" evidence="2">
    <location>
        <begin position="39"/>
        <end position="138"/>
    </location>
</feature>
<organism evidence="4 5">
    <name type="scientific">Blautia producta</name>
    <dbReference type="NCBI Taxonomy" id="33035"/>
    <lineage>
        <taxon>Bacteria</taxon>
        <taxon>Bacillati</taxon>
        <taxon>Bacillota</taxon>
        <taxon>Clostridia</taxon>
        <taxon>Lachnospirales</taxon>
        <taxon>Lachnospiraceae</taxon>
        <taxon>Blautia</taxon>
    </lineage>
</organism>
<dbReference type="Gene3D" id="1.10.10.10">
    <property type="entry name" value="Winged helix-like DNA-binding domain superfamily/Winged helix DNA-binding domain"/>
    <property type="match status" value="1"/>
</dbReference>
<dbReference type="InterPro" id="IPR001867">
    <property type="entry name" value="OmpR/PhoB-type_DNA-bd"/>
</dbReference>
<evidence type="ECO:0000259" key="3">
    <source>
        <dbReference type="PROSITE" id="PS51755"/>
    </source>
</evidence>
<reference evidence="4" key="1">
    <citation type="submission" date="2023-10" db="EMBL/GenBank/DDBJ databases">
        <title>Genome sequence of Blautia coccoides DSM 935.</title>
        <authorList>
            <person name="Boeer T."/>
            <person name="Bengelsdorf F.R."/>
            <person name="Daniel R."/>
            <person name="Poehlein A."/>
        </authorList>
    </citation>
    <scope>NUCLEOTIDE SEQUENCE [LARGE SCALE GENOMIC DNA]</scope>
    <source>
        <strain evidence="4">DSM 935</strain>
    </source>
</reference>
<dbReference type="EMBL" id="CP136422">
    <property type="protein sequence ID" value="WPX71889.1"/>
    <property type="molecule type" value="Genomic_DNA"/>
</dbReference>
<dbReference type="InterPro" id="IPR039420">
    <property type="entry name" value="WalR-like"/>
</dbReference>
<evidence type="ECO:0000256" key="2">
    <source>
        <dbReference type="PROSITE-ProRule" id="PRU01091"/>
    </source>
</evidence>
<evidence type="ECO:0000313" key="5">
    <source>
        <dbReference type="Proteomes" id="UP001325248"/>
    </source>
</evidence>
<feature type="domain" description="OmpR/PhoB-type" evidence="3">
    <location>
        <begin position="39"/>
        <end position="138"/>
    </location>
</feature>
<evidence type="ECO:0000313" key="4">
    <source>
        <dbReference type="EMBL" id="WPX71889.1"/>
    </source>
</evidence>
<dbReference type="Proteomes" id="UP001325248">
    <property type="component" value="Chromosome"/>
</dbReference>
<dbReference type="InterPro" id="IPR036388">
    <property type="entry name" value="WH-like_DNA-bd_sf"/>
</dbReference>
<dbReference type="SUPFAM" id="SSF46894">
    <property type="entry name" value="C-terminal effector domain of the bipartite response regulators"/>
    <property type="match status" value="1"/>
</dbReference>
<dbReference type="SMART" id="SM00862">
    <property type="entry name" value="Trans_reg_C"/>
    <property type="match status" value="1"/>
</dbReference>
<dbReference type="PANTHER" id="PTHR48111">
    <property type="entry name" value="REGULATOR OF RPOS"/>
    <property type="match status" value="1"/>
</dbReference>
<protein>
    <recommendedName>
        <fullName evidence="3">OmpR/PhoB-type domain-containing protein</fullName>
    </recommendedName>
</protein>
<dbReference type="PROSITE" id="PS51755">
    <property type="entry name" value="OMPR_PHOB"/>
    <property type="match status" value="1"/>
</dbReference>